<organism evidence="6 7">
    <name type="scientific">Cohnella yongneupensis</name>
    <dbReference type="NCBI Taxonomy" id="425006"/>
    <lineage>
        <taxon>Bacteria</taxon>
        <taxon>Bacillati</taxon>
        <taxon>Bacillota</taxon>
        <taxon>Bacilli</taxon>
        <taxon>Bacillales</taxon>
        <taxon>Paenibacillaceae</taxon>
        <taxon>Cohnella</taxon>
    </lineage>
</organism>
<evidence type="ECO:0000313" key="6">
    <source>
        <dbReference type="EMBL" id="MFC5529334.1"/>
    </source>
</evidence>
<reference evidence="7" key="1">
    <citation type="journal article" date="2019" name="Int. J. Syst. Evol. Microbiol.">
        <title>The Global Catalogue of Microorganisms (GCM) 10K type strain sequencing project: providing services to taxonomists for standard genome sequencing and annotation.</title>
        <authorList>
            <consortium name="The Broad Institute Genomics Platform"/>
            <consortium name="The Broad Institute Genome Sequencing Center for Infectious Disease"/>
            <person name="Wu L."/>
            <person name="Ma J."/>
        </authorList>
    </citation>
    <scope>NUCLEOTIDE SEQUENCE [LARGE SCALE GENOMIC DNA]</scope>
    <source>
        <strain evidence="7">CGMCC 1.18578</strain>
    </source>
</reference>
<dbReference type="InterPro" id="IPR025997">
    <property type="entry name" value="SBP_2_dom"/>
</dbReference>
<sequence length="319" mass="34013">MNFKKMGLFAVSLMLVASVLGACSKKDDSDKKMYIPVISKGFQHQFWQAVKQGAEKAAKEFNVDITFEGPETEQQVDKQIEMLQAALDKKPAAIAFAALDSKAATPLLEKAQSDDIPIIGFDSGVDSNIPVTTAATDNVAAAALAADKMGELIGGKGEIAVIAHDQTSRTGVDRRDGFVKEIEAKYPDIKIVDIQYGGDPLKATDLAKAIMQAHPDLKGIFGTNEGAAIGVVNAVTELKKEGKLVVIGYDSGKLQKDAIKSGLMAGAITQDPIGIGYWAVKAAVQAKKGETVPKSIDTGFHWYDKTNIDNPDIAALLYD</sequence>
<proteinExistence type="inferred from homology"/>
<keyword evidence="7" id="KW-1185">Reference proteome</keyword>
<dbReference type="SUPFAM" id="SSF53822">
    <property type="entry name" value="Periplasmic binding protein-like I"/>
    <property type="match status" value="1"/>
</dbReference>
<gene>
    <name evidence="6" type="ORF">ACFPQ4_07715</name>
</gene>
<accession>A0ABW0QWI1</accession>
<evidence type="ECO:0000313" key="7">
    <source>
        <dbReference type="Proteomes" id="UP001596108"/>
    </source>
</evidence>
<evidence type="ECO:0000256" key="4">
    <source>
        <dbReference type="SAM" id="SignalP"/>
    </source>
</evidence>
<dbReference type="PANTHER" id="PTHR46847">
    <property type="entry name" value="D-ALLOSE-BINDING PERIPLASMIC PROTEIN-RELATED"/>
    <property type="match status" value="1"/>
</dbReference>
<feature type="domain" description="Periplasmic binding protein" evidence="5">
    <location>
        <begin position="36"/>
        <end position="290"/>
    </location>
</feature>
<dbReference type="RefSeq" id="WP_378111204.1">
    <property type="nucleotide sequence ID" value="NZ_JBHSNC010000024.1"/>
</dbReference>
<dbReference type="Proteomes" id="UP001596108">
    <property type="component" value="Unassembled WGS sequence"/>
</dbReference>
<dbReference type="CDD" id="cd20005">
    <property type="entry name" value="PBP1_ABC_sugar_binding-like"/>
    <property type="match status" value="1"/>
</dbReference>
<comment type="subcellular location">
    <subcellularLocation>
        <location evidence="1">Cell envelope</location>
    </subcellularLocation>
</comment>
<protein>
    <submittedName>
        <fullName evidence="6">ABC transporter substrate-binding protein</fullName>
    </submittedName>
</protein>
<evidence type="ECO:0000259" key="5">
    <source>
        <dbReference type="Pfam" id="PF13407"/>
    </source>
</evidence>
<evidence type="ECO:0000256" key="1">
    <source>
        <dbReference type="ARBA" id="ARBA00004196"/>
    </source>
</evidence>
<keyword evidence="3 4" id="KW-0732">Signal</keyword>
<feature type="signal peptide" evidence="4">
    <location>
        <begin position="1"/>
        <end position="22"/>
    </location>
</feature>
<evidence type="ECO:0000256" key="3">
    <source>
        <dbReference type="ARBA" id="ARBA00022729"/>
    </source>
</evidence>
<name>A0ABW0QWI1_9BACL</name>
<dbReference type="Pfam" id="PF13407">
    <property type="entry name" value="Peripla_BP_4"/>
    <property type="match status" value="1"/>
</dbReference>
<feature type="chain" id="PRO_5046557179" evidence="4">
    <location>
        <begin position="23"/>
        <end position="319"/>
    </location>
</feature>
<comment type="caution">
    <text evidence="6">The sequence shown here is derived from an EMBL/GenBank/DDBJ whole genome shotgun (WGS) entry which is preliminary data.</text>
</comment>
<dbReference type="PANTHER" id="PTHR46847:SF1">
    <property type="entry name" value="D-ALLOSE-BINDING PERIPLASMIC PROTEIN-RELATED"/>
    <property type="match status" value="1"/>
</dbReference>
<dbReference type="PROSITE" id="PS51257">
    <property type="entry name" value="PROKAR_LIPOPROTEIN"/>
    <property type="match status" value="1"/>
</dbReference>
<evidence type="ECO:0000256" key="2">
    <source>
        <dbReference type="ARBA" id="ARBA00007639"/>
    </source>
</evidence>
<dbReference type="Gene3D" id="3.40.50.2300">
    <property type="match status" value="2"/>
</dbReference>
<dbReference type="InterPro" id="IPR028082">
    <property type="entry name" value="Peripla_BP_I"/>
</dbReference>
<dbReference type="EMBL" id="JBHSNC010000024">
    <property type="protein sequence ID" value="MFC5529334.1"/>
    <property type="molecule type" value="Genomic_DNA"/>
</dbReference>
<comment type="similarity">
    <text evidence="2">Belongs to the bacterial solute-binding protein 2 family.</text>
</comment>